<dbReference type="AlphaFoldDB" id="A0A8K0RDY1"/>
<dbReference type="Proteomes" id="UP000813461">
    <property type="component" value="Unassembled WGS sequence"/>
</dbReference>
<feature type="compositionally biased region" description="Low complexity" evidence="2">
    <location>
        <begin position="368"/>
        <end position="379"/>
    </location>
</feature>
<dbReference type="OrthoDB" id="3799287at2759"/>
<organism evidence="3 4">
    <name type="scientific">Paraphoma chrysanthemicola</name>
    <dbReference type="NCBI Taxonomy" id="798071"/>
    <lineage>
        <taxon>Eukaryota</taxon>
        <taxon>Fungi</taxon>
        <taxon>Dikarya</taxon>
        <taxon>Ascomycota</taxon>
        <taxon>Pezizomycotina</taxon>
        <taxon>Dothideomycetes</taxon>
        <taxon>Pleosporomycetidae</taxon>
        <taxon>Pleosporales</taxon>
        <taxon>Pleosporineae</taxon>
        <taxon>Phaeosphaeriaceae</taxon>
        <taxon>Paraphoma</taxon>
    </lineage>
</organism>
<accession>A0A8K0RDY1</accession>
<feature type="region of interest" description="Disordered" evidence="2">
    <location>
        <begin position="190"/>
        <end position="401"/>
    </location>
</feature>
<feature type="coiled-coil region" evidence="1">
    <location>
        <begin position="89"/>
        <end position="174"/>
    </location>
</feature>
<comment type="caution">
    <text evidence="3">The sequence shown here is derived from an EMBL/GenBank/DDBJ whole genome shotgun (WGS) entry which is preliminary data.</text>
</comment>
<feature type="compositionally biased region" description="Low complexity" evidence="2">
    <location>
        <begin position="209"/>
        <end position="219"/>
    </location>
</feature>
<feature type="compositionally biased region" description="Basic and acidic residues" evidence="2">
    <location>
        <begin position="380"/>
        <end position="401"/>
    </location>
</feature>
<feature type="compositionally biased region" description="Polar residues" evidence="2">
    <location>
        <begin position="348"/>
        <end position="367"/>
    </location>
</feature>
<keyword evidence="1" id="KW-0175">Coiled coil</keyword>
<evidence type="ECO:0000256" key="2">
    <source>
        <dbReference type="SAM" id="MobiDB-lite"/>
    </source>
</evidence>
<gene>
    <name evidence="3" type="ORF">FB567DRAFT_588953</name>
</gene>
<evidence type="ECO:0000313" key="3">
    <source>
        <dbReference type="EMBL" id="KAH7091048.1"/>
    </source>
</evidence>
<reference evidence="3" key="1">
    <citation type="journal article" date="2021" name="Nat. Commun.">
        <title>Genetic determinants of endophytism in the Arabidopsis root mycobiome.</title>
        <authorList>
            <person name="Mesny F."/>
            <person name="Miyauchi S."/>
            <person name="Thiergart T."/>
            <person name="Pickel B."/>
            <person name="Atanasova L."/>
            <person name="Karlsson M."/>
            <person name="Huettel B."/>
            <person name="Barry K.W."/>
            <person name="Haridas S."/>
            <person name="Chen C."/>
            <person name="Bauer D."/>
            <person name="Andreopoulos W."/>
            <person name="Pangilinan J."/>
            <person name="LaButti K."/>
            <person name="Riley R."/>
            <person name="Lipzen A."/>
            <person name="Clum A."/>
            <person name="Drula E."/>
            <person name="Henrissat B."/>
            <person name="Kohler A."/>
            <person name="Grigoriev I.V."/>
            <person name="Martin F.M."/>
            <person name="Hacquard S."/>
        </authorList>
    </citation>
    <scope>NUCLEOTIDE SEQUENCE</scope>
    <source>
        <strain evidence="3">MPI-SDFR-AT-0120</strain>
    </source>
</reference>
<protein>
    <submittedName>
        <fullName evidence="3">Uncharacterized protein</fullName>
    </submittedName>
</protein>
<keyword evidence="4" id="KW-1185">Reference proteome</keyword>
<evidence type="ECO:0000313" key="4">
    <source>
        <dbReference type="Proteomes" id="UP000813461"/>
    </source>
</evidence>
<name>A0A8K0RDY1_9PLEO</name>
<proteinExistence type="predicted"/>
<evidence type="ECO:0000256" key="1">
    <source>
        <dbReference type="SAM" id="Coils"/>
    </source>
</evidence>
<sequence>MDIPDLSLRSNFAPPFVKDQTSSTTCTMCKYTIYNLECDHPAEDRLETGDCSHFQTTGVPCDRENPAKRGRVSIKSEDRSGLCPKCHLRQREIAELEAMKRDEERAKKQALAEAKEKEAAMKKHEDNFLKEAAQEMARLEQEREEHQVAEALKRSQEEEEAVRLQREQDELAQALKASCVLDSEDTIIEPKRGQARADSVQLLSPPATPIRATPPARSPFVETPAKPVDYSLPAGQQEYGAYTLGGRRQPVHESQKQKAAKYLISTPSTPNSPAPIARLGSTIQPNSPSPRHVHTTSSPTPTPTDLRANLRRTGGPRKSMPSQSDAGTNPELDAFLARRRTWERNDETSSNVSITPSESASNLGTRPSSSGASDLSGASNKHDDSLIKNLDEKRRMGLRKD</sequence>
<dbReference type="EMBL" id="JAGMVJ010000004">
    <property type="protein sequence ID" value="KAH7091048.1"/>
    <property type="molecule type" value="Genomic_DNA"/>
</dbReference>